<name>A0A5P2QSK4_9RHOB</name>
<protein>
    <submittedName>
        <fullName evidence="1">Uncharacterized protein</fullName>
    </submittedName>
</protein>
<accession>A0A5P2QSK4</accession>
<dbReference type="GO" id="GO:0016788">
    <property type="term" value="F:hydrolase activity, acting on ester bonds"/>
    <property type="evidence" value="ECO:0007669"/>
    <property type="project" value="UniProtKB-ARBA"/>
</dbReference>
<dbReference type="Proteomes" id="UP000324507">
    <property type="component" value="Chromosome"/>
</dbReference>
<proteinExistence type="predicted"/>
<dbReference type="InterPro" id="IPR036514">
    <property type="entry name" value="SGNH_hydro_sf"/>
</dbReference>
<evidence type="ECO:0000313" key="2">
    <source>
        <dbReference type="Proteomes" id="UP000324507"/>
    </source>
</evidence>
<dbReference type="Gene3D" id="3.40.50.1110">
    <property type="entry name" value="SGNH hydrolase"/>
    <property type="match status" value="1"/>
</dbReference>
<dbReference type="RefSeq" id="WP_150350777.1">
    <property type="nucleotide sequence ID" value="NZ_CP044081.1"/>
</dbReference>
<dbReference type="AlphaFoldDB" id="A0A5P2QSK4"/>
<gene>
    <name evidence="1" type="ORF">FOB51_12680</name>
</gene>
<sequence length="612" mass="63162">MYSIPVWRGFDGASAYQLWLAAGNTGTQEEFLASLQGELAPEDRVRVDAAIETAETINARIGEATEAAEIATEAAEQTDADAQATEAGRQQAVQAAGDAAAARQAAEQARLLSEQQRQAAEAAAVAAALRAGYYDTIAAGRAAVADGESFAVRAGGPDGLARPTIYRRDSATTQTAMVTIVNPSEVDAEVSARRAIVRAASVAGYVVVVMDPTGHATWLAARDSDGGPPDWVIDHLVDRMEAPLGVAGVVSGLAAEVSARTGIARLGSAPGLAIAVIDPQERLTWLAASAADGGMPGWVAEHVAERVSPYLSLSDASILPADRALVGGSVVPILPDMTRMAGWGSSTMEYMGAEVAAEMAELGVSYYNGGDAGVRAEHTLAQLGSHPALITIAGGSIPASGPVDVTASNVRASNLLKAFSGTLAGVAGTLSSTATSLVFTRAADGAATAVPPGTPFLPAIGPQYRDAVNVLNIGKNDIGSAGADTMIIEKTAEAFSWMSSLVKRVIVMGHAVNRDTEDASPGRAQIMAINAAFERAYGDLYFDLQSYMCSPQIWIDAGVTPTADDLAAQARGNKPPSLSLDDLHFNSAGDAAVAKALRRFVVSLGWYKEPTA</sequence>
<dbReference type="EMBL" id="CP044081">
    <property type="protein sequence ID" value="QEU08780.1"/>
    <property type="molecule type" value="Genomic_DNA"/>
</dbReference>
<organism evidence="1 2">
    <name type="scientific">Paracoccus yeei</name>
    <dbReference type="NCBI Taxonomy" id="147645"/>
    <lineage>
        <taxon>Bacteria</taxon>
        <taxon>Pseudomonadati</taxon>
        <taxon>Pseudomonadota</taxon>
        <taxon>Alphaproteobacteria</taxon>
        <taxon>Rhodobacterales</taxon>
        <taxon>Paracoccaceae</taxon>
        <taxon>Paracoccus</taxon>
    </lineage>
</organism>
<reference evidence="1 2" key="1">
    <citation type="submission" date="2019-09" db="EMBL/GenBank/DDBJ databases">
        <title>FDA dAtabase for Regulatory Grade micrObial Sequences (FDA-ARGOS): Supporting development and validation of Infectious Disease Dx tests.</title>
        <authorList>
            <person name="Sciortino C."/>
            <person name="Tallon L."/>
            <person name="Sadzewicz L."/>
            <person name="Vavikolanu K."/>
            <person name="Mehta A."/>
            <person name="Aluvathingal J."/>
            <person name="Nadendla S."/>
            <person name="Nandy P."/>
            <person name="Geyer C."/>
            <person name="Yan Y."/>
            <person name="Sichtig H."/>
        </authorList>
    </citation>
    <scope>NUCLEOTIDE SEQUENCE [LARGE SCALE GENOMIC DNA]</scope>
    <source>
        <strain evidence="1 2">FDAARGOS_643</strain>
    </source>
</reference>
<evidence type="ECO:0000313" key="1">
    <source>
        <dbReference type="EMBL" id="QEU08780.1"/>
    </source>
</evidence>
<dbReference type="SUPFAM" id="SSF52266">
    <property type="entry name" value="SGNH hydrolase"/>
    <property type="match status" value="1"/>
</dbReference>